<dbReference type="Gene3D" id="1.25.40.20">
    <property type="entry name" value="Ankyrin repeat-containing domain"/>
    <property type="match status" value="2"/>
</dbReference>
<dbReference type="GO" id="GO:0031436">
    <property type="term" value="C:BRCA1-BARD1 complex"/>
    <property type="evidence" value="ECO:0007669"/>
    <property type="project" value="TreeGrafter"/>
</dbReference>
<dbReference type="PANTHER" id="PTHR24171:SF8">
    <property type="entry name" value="BRCA1-ASSOCIATED RING DOMAIN PROTEIN 1"/>
    <property type="match status" value="1"/>
</dbReference>
<evidence type="ECO:0000256" key="2">
    <source>
        <dbReference type="ARBA" id="ARBA00023043"/>
    </source>
</evidence>
<dbReference type="PROSITE" id="PS50297">
    <property type="entry name" value="ANK_REP_REGION"/>
    <property type="match status" value="2"/>
</dbReference>
<proteinExistence type="predicted"/>
<dbReference type="InterPro" id="IPR036770">
    <property type="entry name" value="Ankyrin_rpt-contain_sf"/>
</dbReference>
<reference evidence="4 5" key="1">
    <citation type="submission" date="2024-04" db="EMBL/GenBank/DDBJ databases">
        <authorList>
            <consortium name="Genoscope - CEA"/>
            <person name="William W."/>
        </authorList>
    </citation>
    <scope>NUCLEOTIDE SEQUENCE [LARGE SCALE GENOMIC DNA]</scope>
</reference>
<dbReference type="EMBL" id="CAXITT010001063">
    <property type="protein sequence ID" value="CAL1547768.1"/>
    <property type="molecule type" value="Genomic_DNA"/>
</dbReference>
<protein>
    <submittedName>
        <fullName evidence="4">Uncharacterized protein</fullName>
    </submittedName>
</protein>
<feature type="repeat" description="ANK" evidence="3">
    <location>
        <begin position="195"/>
        <end position="227"/>
    </location>
</feature>
<dbReference type="PANTHER" id="PTHR24171">
    <property type="entry name" value="ANKYRIN REPEAT DOMAIN-CONTAINING PROTEIN 39-RELATED"/>
    <property type="match status" value="1"/>
</dbReference>
<comment type="caution">
    <text evidence="4">The sequence shown here is derived from an EMBL/GenBank/DDBJ whole genome shotgun (WGS) entry which is preliminary data.</text>
</comment>
<dbReference type="GO" id="GO:0070531">
    <property type="term" value="C:BRCA1-A complex"/>
    <property type="evidence" value="ECO:0007669"/>
    <property type="project" value="TreeGrafter"/>
</dbReference>
<evidence type="ECO:0000256" key="3">
    <source>
        <dbReference type="PROSITE-ProRule" id="PRU00023"/>
    </source>
</evidence>
<dbReference type="SUPFAM" id="SSF100934">
    <property type="entry name" value="Heat shock protein 70kD (HSP70), C-terminal subdomain"/>
    <property type="match status" value="1"/>
</dbReference>
<dbReference type="Proteomes" id="UP001497497">
    <property type="component" value="Unassembled WGS sequence"/>
</dbReference>
<dbReference type="GO" id="GO:0004842">
    <property type="term" value="F:ubiquitin-protein transferase activity"/>
    <property type="evidence" value="ECO:0007669"/>
    <property type="project" value="TreeGrafter"/>
</dbReference>
<dbReference type="GO" id="GO:0085020">
    <property type="term" value="P:protein K6-linked ubiquitination"/>
    <property type="evidence" value="ECO:0007669"/>
    <property type="project" value="TreeGrafter"/>
</dbReference>
<evidence type="ECO:0000256" key="1">
    <source>
        <dbReference type="ARBA" id="ARBA00022737"/>
    </source>
</evidence>
<sequence>MGKAHRPYVFVYGATNFITSPTYTVTPEVKKKKKKKTVYEQIIGMTGSSLNLPQLAREASISVVVSENDDAQMLTQIASESDTVTVTTNGEVKDSDFESHNASVQNNIIKREGSDVFDSDSNILTQWIYKNNLDRVIKCFESESDPLRAEALIAVNSRDDFGKTPLDVVACLGQTDVVRLLIEKGGADVNSCNSKGYTALHFAAAWGRISVLKVLVEKGGNLQLINVFNERPRETALRYNQVECVEFIDLSEAKILLQEAIAVAEDAIYDPVDKTALSRLTREEKYTVVNACKEKQEWLENNKQAVVRDYVAQRLSLCETVNPILNKIAESSKCGYDPIRLLNNHI</sequence>
<dbReference type="SMART" id="SM00248">
    <property type="entry name" value="ANK"/>
    <property type="match status" value="2"/>
</dbReference>
<name>A0AAV2IKP6_LYMST</name>
<dbReference type="Pfam" id="PF12796">
    <property type="entry name" value="Ank_2"/>
    <property type="match status" value="1"/>
</dbReference>
<dbReference type="Gene3D" id="1.20.1270.10">
    <property type="match status" value="1"/>
</dbReference>
<dbReference type="InterPro" id="IPR029048">
    <property type="entry name" value="HSP70_C_sf"/>
</dbReference>
<accession>A0AAV2IKP6</accession>
<dbReference type="AlphaFoldDB" id="A0AAV2IKP6"/>
<dbReference type="PROSITE" id="PS50088">
    <property type="entry name" value="ANK_REPEAT"/>
    <property type="match status" value="2"/>
</dbReference>
<dbReference type="SUPFAM" id="SSF48403">
    <property type="entry name" value="Ankyrin repeat"/>
    <property type="match status" value="1"/>
</dbReference>
<evidence type="ECO:0000313" key="5">
    <source>
        <dbReference type="Proteomes" id="UP001497497"/>
    </source>
</evidence>
<keyword evidence="1" id="KW-0677">Repeat</keyword>
<feature type="repeat" description="ANK" evidence="3">
    <location>
        <begin position="161"/>
        <end position="185"/>
    </location>
</feature>
<dbReference type="InterPro" id="IPR002110">
    <property type="entry name" value="Ankyrin_rpt"/>
</dbReference>
<keyword evidence="5" id="KW-1185">Reference proteome</keyword>
<keyword evidence="2 3" id="KW-0040">ANK repeat</keyword>
<organism evidence="4 5">
    <name type="scientific">Lymnaea stagnalis</name>
    <name type="common">Great pond snail</name>
    <name type="synonym">Helix stagnalis</name>
    <dbReference type="NCBI Taxonomy" id="6523"/>
    <lineage>
        <taxon>Eukaryota</taxon>
        <taxon>Metazoa</taxon>
        <taxon>Spiralia</taxon>
        <taxon>Lophotrochozoa</taxon>
        <taxon>Mollusca</taxon>
        <taxon>Gastropoda</taxon>
        <taxon>Heterobranchia</taxon>
        <taxon>Euthyneura</taxon>
        <taxon>Panpulmonata</taxon>
        <taxon>Hygrophila</taxon>
        <taxon>Lymnaeoidea</taxon>
        <taxon>Lymnaeidae</taxon>
        <taxon>Lymnaea</taxon>
    </lineage>
</organism>
<gene>
    <name evidence="4" type="ORF">GSLYS_00021085001</name>
</gene>
<feature type="non-terminal residue" evidence="4">
    <location>
        <position position="346"/>
    </location>
</feature>
<evidence type="ECO:0000313" key="4">
    <source>
        <dbReference type="EMBL" id="CAL1547768.1"/>
    </source>
</evidence>